<dbReference type="OrthoDB" id="2019149at2759"/>
<comment type="catalytic activity">
    <reaction evidence="7">
        <text>[(1-&gt;4)-alpha-D-galacturonosyl methyl ester](n) + n H2O = [(1-&gt;4)-alpha-D-galacturonosyl](n) + n methanol + n H(+)</text>
        <dbReference type="Rhea" id="RHEA:22380"/>
        <dbReference type="Rhea" id="RHEA-COMP:14570"/>
        <dbReference type="Rhea" id="RHEA-COMP:14573"/>
        <dbReference type="ChEBI" id="CHEBI:15377"/>
        <dbReference type="ChEBI" id="CHEBI:15378"/>
        <dbReference type="ChEBI" id="CHEBI:17790"/>
        <dbReference type="ChEBI" id="CHEBI:140522"/>
        <dbReference type="ChEBI" id="CHEBI:140523"/>
        <dbReference type="EC" id="3.1.1.11"/>
    </reaction>
</comment>
<dbReference type="STRING" id="337451.A0A3S3N960"/>
<dbReference type="FunFam" id="2.160.20.10:FF:000001">
    <property type="entry name" value="Pectinesterase"/>
    <property type="match status" value="1"/>
</dbReference>
<dbReference type="Gene3D" id="1.20.140.40">
    <property type="entry name" value="Invertase/pectin methylesterase inhibitor family protein"/>
    <property type="match status" value="1"/>
</dbReference>
<evidence type="ECO:0000313" key="9">
    <source>
        <dbReference type="EMBL" id="RWR75055.1"/>
    </source>
</evidence>
<dbReference type="GO" id="GO:0030599">
    <property type="term" value="F:pectinesterase activity"/>
    <property type="evidence" value="ECO:0007669"/>
    <property type="project" value="UniProtKB-UniRule"/>
</dbReference>
<dbReference type="PROSITE" id="PS00503">
    <property type="entry name" value="PECTINESTERASE_2"/>
    <property type="match status" value="1"/>
</dbReference>
<comment type="similarity">
    <text evidence="3">In the C-terminal section; belongs to the pectinesterase family.</text>
</comment>
<dbReference type="EMBL" id="QPKB01000001">
    <property type="protein sequence ID" value="RWR75055.1"/>
    <property type="molecule type" value="Genomic_DNA"/>
</dbReference>
<evidence type="ECO:0000256" key="2">
    <source>
        <dbReference type="ARBA" id="ARBA00006027"/>
    </source>
</evidence>
<sequence length="540" mass="58951">MVFNKIMHHFLSVLCLCLFLAVRVVNCDMISSCSQTPYPEICNSVGSSPRSTQGDKKPLEFRGLALQANIDHAKRAHQLLLDMDLSALDERGKLAWADCVNLSENTMNHLSSSLTSTDPTSFQDAQTWLSAAIANQQTCRNGFTEANLGSHLDSLPLIMSTELSKFLCNSLAINKAAVTSVAPTSTSTLSSNSGGDRRRLLATGFPKWVSGAARKLLQISSIASLADVVVAQDGSGNYRTISGALSAYKKLSGDNKRFLIYVKAGVYQENVQINYNMTNVMLIGDGIDSTVVTGNRSFQDGLTTYRTATFAVIGDGFFARDITFENTAGAEKLQAVALRSDSDHSVFYRCSFKGYQDTLYVHSQRQFYRDCDIYGTVDFIFGDAAAVFQNCNIYARKPIIGQMNTVTAHARVDANENTGISVHNSRVIAAPDLIPVQGLVKTYLGRPWGEYSRTVFIKTYLDDLIDPAGWIEWNGTFALSTLYFGEYMNIGNGAGAAGRVKWPGFHIINDSLEAQKFTASDLLIGNSWIPASAVPYTSGL</sequence>
<dbReference type="InterPro" id="IPR011050">
    <property type="entry name" value="Pectin_lyase_fold/virulence"/>
</dbReference>
<comment type="similarity">
    <text evidence="2">In the N-terminal section; belongs to the PMEI family.</text>
</comment>
<evidence type="ECO:0000256" key="4">
    <source>
        <dbReference type="ARBA" id="ARBA00022801"/>
    </source>
</evidence>
<evidence type="ECO:0000256" key="7">
    <source>
        <dbReference type="RuleBase" id="RU000589"/>
    </source>
</evidence>
<keyword evidence="7" id="KW-0732">Signal</keyword>
<dbReference type="GO" id="GO:0004857">
    <property type="term" value="F:enzyme inhibitor activity"/>
    <property type="evidence" value="ECO:0007669"/>
    <property type="project" value="InterPro"/>
</dbReference>
<dbReference type="SMART" id="SM00856">
    <property type="entry name" value="PMEI"/>
    <property type="match status" value="1"/>
</dbReference>
<evidence type="ECO:0000259" key="8">
    <source>
        <dbReference type="SMART" id="SM00856"/>
    </source>
</evidence>
<name>A0A3S3N960_9MAGN</name>
<dbReference type="GO" id="GO:0042545">
    <property type="term" value="P:cell wall modification"/>
    <property type="evidence" value="ECO:0007669"/>
    <property type="project" value="UniProtKB-UniRule"/>
</dbReference>
<dbReference type="AlphaFoldDB" id="A0A3S3N960"/>
<dbReference type="InterPro" id="IPR012334">
    <property type="entry name" value="Pectin_lyas_fold"/>
</dbReference>
<evidence type="ECO:0000256" key="3">
    <source>
        <dbReference type="ARBA" id="ARBA00007786"/>
    </source>
</evidence>
<evidence type="ECO:0000313" key="10">
    <source>
        <dbReference type="Proteomes" id="UP000283530"/>
    </source>
</evidence>
<organism evidence="9 10">
    <name type="scientific">Cinnamomum micranthum f. kanehirae</name>
    <dbReference type="NCBI Taxonomy" id="337451"/>
    <lineage>
        <taxon>Eukaryota</taxon>
        <taxon>Viridiplantae</taxon>
        <taxon>Streptophyta</taxon>
        <taxon>Embryophyta</taxon>
        <taxon>Tracheophyta</taxon>
        <taxon>Spermatophyta</taxon>
        <taxon>Magnoliopsida</taxon>
        <taxon>Magnoliidae</taxon>
        <taxon>Laurales</taxon>
        <taxon>Lauraceae</taxon>
        <taxon>Cinnamomum</taxon>
    </lineage>
</organism>
<dbReference type="InterPro" id="IPR033131">
    <property type="entry name" value="Pectinesterase_Asp_AS"/>
</dbReference>
<dbReference type="PANTHER" id="PTHR31707">
    <property type="entry name" value="PECTINESTERASE"/>
    <property type="match status" value="1"/>
</dbReference>
<reference evidence="9 10" key="1">
    <citation type="journal article" date="2019" name="Nat. Plants">
        <title>Stout camphor tree genome fills gaps in understanding of flowering plant genome evolution.</title>
        <authorList>
            <person name="Chaw S.M."/>
            <person name="Liu Y.C."/>
            <person name="Wu Y.W."/>
            <person name="Wang H.Y."/>
            <person name="Lin C.I."/>
            <person name="Wu C.S."/>
            <person name="Ke H.M."/>
            <person name="Chang L.Y."/>
            <person name="Hsu C.Y."/>
            <person name="Yang H.T."/>
            <person name="Sudianto E."/>
            <person name="Hsu M.H."/>
            <person name="Wu K.P."/>
            <person name="Wang L.N."/>
            <person name="Leebens-Mack J.H."/>
            <person name="Tsai I.J."/>
        </authorList>
    </citation>
    <scope>NUCLEOTIDE SEQUENCE [LARGE SCALE GENOMIC DNA]</scope>
    <source>
        <strain evidence="10">cv. Chaw 1501</strain>
        <tissue evidence="9">Young leaves</tissue>
    </source>
</reference>
<dbReference type="UniPathway" id="UPA00545">
    <property type="reaction ID" value="UER00823"/>
</dbReference>
<dbReference type="Pfam" id="PF04043">
    <property type="entry name" value="PMEI"/>
    <property type="match status" value="1"/>
</dbReference>
<keyword evidence="5 7" id="KW-0063">Aspartyl esterase</keyword>
<feature type="domain" description="Pectinesterase inhibitor" evidence="8">
    <location>
        <begin position="25"/>
        <end position="173"/>
    </location>
</feature>
<feature type="chain" id="PRO_5018376310" description="Pectinesterase" evidence="7">
    <location>
        <begin position="28"/>
        <end position="540"/>
    </location>
</feature>
<dbReference type="InterPro" id="IPR035513">
    <property type="entry name" value="Invertase/methylesterase_inhib"/>
</dbReference>
<dbReference type="SUPFAM" id="SSF51126">
    <property type="entry name" value="Pectin lyase-like"/>
    <property type="match status" value="1"/>
</dbReference>
<feature type="signal peptide" evidence="7">
    <location>
        <begin position="1"/>
        <end position="27"/>
    </location>
</feature>
<dbReference type="EC" id="3.1.1.11" evidence="7"/>
<evidence type="ECO:0000256" key="1">
    <source>
        <dbReference type="ARBA" id="ARBA00005184"/>
    </source>
</evidence>
<comment type="caution">
    <text evidence="9">The sequence shown here is derived from an EMBL/GenBank/DDBJ whole genome shotgun (WGS) entry which is preliminary data.</text>
</comment>
<comment type="pathway">
    <text evidence="1 7">Glycan metabolism; pectin degradation; 2-dehydro-3-deoxy-D-gluconate from pectin: step 1/5.</text>
</comment>
<gene>
    <name evidence="9" type="ORF">CKAN_00341800</name>
</gene>
<dbReference type="InterPro" id="IPR006501">
    <property type="entry name" value="Pectinesterase_inhib_dom"/>
</dbReference>
<dbReference type="Gene3D" id="2.160.20.10">
    <property type="entry name" value="Single-stranded right-handed beta-helix, Pectin lyase-like"/>
    <property type="match status" value="1"/>
</dbReference>
<evidence type="ECO:0000256" key="5">
    <source>
        <dbReference type="ARBA" id="ARBA00023085"/>
    </source>
</evidence>
<dbReference type="SUPFAM" id="SSF101148">
    <property type="entry name" value="Plant invertase/pectin methylesterase inhibitor"/>
    <property type="match status" value="1"/>
</dbReference>
<dbReference type="GO" id="GO:0045490">
    <property type="term" value="P:pectin catabolic process"/>
    <property type="evidence" value="ECO:0007669"/>
    <property type="project" value="UniProtKB-UniRule"/>
</dbReference>
<dbReference type="Proteomes" id="UP000283530">
    <property type="component" value="Unassembled WGS sequence"/>
</dbReference>
<keyword evidence="4 7" id="KW-0378">Hydrolase</keyword>
<dbReference type="Pfam" id="PF01095">
    <property type="entry name" value="Pectinesterase"/>
    <property type="match status" value="1"/>
</dbReference>
<evidence type="ECO:0000256" key="6">
    <source>
        <dbReference type="PROSITE-ProRule" id="PRU10040"/>
    </source>
</evidence>
<proteinExistence type="inferred from homology"/>
<keyword evidence="10" id="KW-1185">Reference proteome</keyword>
<accession>A0A3S3N960</accession>
<feature type="active site" evidence="6">
    <location>
        <position position="378"/>
    </location>
</feature>
<dbReference type="NCBIfam" id="TIGR01614">
    <property type="entry name" value="PME_inhib"/>
    <property type="match status" value="1"/>
</dbReference>
<dbReference type="InterPro" id="IPR000070">
    <property type="entry name" value="Pectinesterase_cat"/>
</dbReference>
<dbReference type="CDD" id="cd15798">
    <property type="entry name" value="PMEI-like_3"/>
    <property type="match status" value="1"/>
</dbReference>
<protein>
    <recommendedName>
        <fullName evidence="7">Pectinesterase</fullName>
        <ecNumber evidence="7">3.1.1.11</ecNumber>
    </recommendedName>
</protein>